<dbReference type="RefSeq" id="XP_004339521.1">
    <property type="nucleotide sequence ID" value="XM_004339473.1"/>
</dbReference>
<keyword evidence="5" id="KW-0808">Transferase</keyword>
<keyword evidence="6" id="KW-1185">Reference proteome</keyword>
<dbReference type="GO" id="GO:0016780">
    <property type="term" value="F:phosphotransferase activity, for other substituted phosphate groups"/>
    <property type="evidence" value="ECO:0007669"/>
    <property type="project" value="InterPro"/>
</dbReference>
<reference evidence="5 6" key="1">
    <citation type="journal article" date="2013" name="Genome Biol.">
        <title>Genome of Acanthamoeba castellanii highlights extensive lateral gene transfer and early evolution of tyrosine kinase signaling.</title>
        <authorList>
            <person name="Clarke M."/>
            <person name="Lohan A.J."/>
            <person name="Liu B."/>
            <person name="Lagkouvardos I."/>
            <person name="Roy S."/>
            <person name="Zafar N."/>
            <person name="Bertelli C."/>
            <person name="Schilde C."/>
            <person name="Kianianmomeni A."/>
            <person name="Burglin T.R."/>
            <person name="Frech C."/>
            <person name="Turcotte B."/>
            <person name="Kopec K.O."/>
            <person name="Synnott J.M."/>
            <person name="Choo C."/>
            <person name="Paponov I."/>
            <person name="Finkler A."/>
            <person name="Soon Heng Tan C."/>
            <person name="Hutchins A.P."/>
            <person name="Weinmeier T."/>
            <person name="Rattei T."/>
            <person name="Chu J.S."/>
            <person name="Gimenez G."/>
            <person name="Irimia M."/>
            <person name="Rigden D.J."/>
            <person name="Fitzpatrick D.A."/>
            <person name="Lorenzo-Morales J."/>
            <person name="Bateman A."/>
            <person name="Chiu C.H."/>
            <person name="Tang P."/>
            <person name="Hegemann P."/>
            <person name="Fromm H."/>
            <person name="Raoult D."/>
            <person name="Greub G."/>
            <person name="Miranda-Saavedra D."/>
            <person name="Chen N."/>
            <person name="Nash P."/>
            <person name="Ginger M.L."/>
            <person name="Horn M."/>
            <person name="Schaap P."/>
            <person name="Caler L."/>
            <person name="Loftus B."/>
        </authorList>
    </citation>
    <scope>NUCLEOTIDE SEQUENCE [LARGE SCALE GENOMIC DNA]</scope>
    <source>
        <strain evidence="5 6">Neff</strain>
    </source>
</reference>
<evidence type="ECO:0000313" key="5">
    <source>
        <dbReference type="EMBL" id="ELR17508.1"/>
    </source>
</evidence>
<dbReference type="Gene3D" id="1.20.120.1760">
    <property type="match status" value="1"/>
</dbReference>
<dbReference type="GO" id="GO:0008654">
    <property type="term" value="P:phospholipid biosynthetic process"/>
    <property type="evidence" value="ECO:0007669"/>
    <property type="project" value="InterPro"/>
</dbReference>
<organism evidence="5 6">
    <name type="scientific">Acanthamoeba castellanii (strain ATCC 30010 / Neff)</name>
    <dbReference type="NCBI Taxonomy" id="1257118"/>
    <lineage>
        <taxon>Eukaryota</taxon>
        <taxon>Amoebozoa</taxon>
        <taxon>Discosea</taxon>
        <taxon>Longamoebia</taxon>
        <taxon>Centramoebida</taxon>
        <taxon>Acanthamoebidae</taxon>
        <taxon>Acanthamoeba</taxon>
    </lineage>
</organism>
<name>L8GY86_ACACF</name>
<keyword evidence="4" id="KW-1133">Transmembrane helix</keyword>
<evidence type="ECO:0000256" key="1">
    <source>
        <dbReference type="ARBA" id="ARBA00004370"/>
    </source>
</evidence>
<dbReference type="InterPro" id="IPR000462">
    <property type="entry name" value="CDP-OH_P_trans"/>
</dbReference>
<comment type="similarity">
    <text evidence="2">Belongs to the CDP-alcohol phosphatidyltransferase class-I family.</text>
</comment>
<dbReference type="PANTHER" id="PTHR10414">
    <property type="entry name" value="ETHANOLAMINEPHOSPHOTRANSFERASE"/>
    <property type="match status" value="1"/>
</dbReference>
<keyword evidence="4" id="KW-0812">Transmembrane</keyword>
<sequence length="414" mass="45538">MQLKQNQKAKLGEDYFHENTVADKSLTFFLQPLLDKISLSLPRWLSPNAITLSAGLLIVSVTILVLGSLPKLYGPVSPWVCVAGIFGVLGFVLLDNLDGRHAKNTGMCSKLGDFLDHGVDSLADPLAVLMIAITAQGGYSIPLWLFLIGMILVCFMNYVYLWSDKHTKVCFVSDVQLEAYIFFSIVFALTAVFGSEIWIYNLRELIPDGVFSESVEQLLPAEMPVNVFIITTALLLPVTEFYDSFSRVLKVTGSFEPFLELLPPALIGVGLTVWGFLSTSQIFATQKLTTCLFTVVIYSLVTGRYNLARLTGEKVKLYWENYVLLAVAGAVSIFGVDDTLILPVFFGLVVVATVYFYCVTVIEMARILNVPIFGMKKATSVKITPAKVVLTKAELAISSGEKRSTLKARNGVAH</sequence>
<dbReference type="AlphaFoldDB" id="L8GY86"/>
<dbReference type="VEuPathDB" id="AmoebaDB:ACA1_062510"/>
<feature type="transmembrane region" description="Helical" evidence="4">
    <location>
        <begin position="49"/>
        <end position="70"/>
    </location>
</feature>
<proteinExistence type="inferred from homology"/>
<feature type="transmembrane region" description="Helical" evidence="4">
    <location>
        <begin position="258"/>
        <end position="277"/>
    </location>
</feature>
<evidence type="ECO:0000256" key="3">
    <source>
        <dbReference type="ARBA" id="ARBA00023136"/>
    </source>
</evidence>
<feature type="transmembrane region" description="Helical" evidence="4">
    <location>
        <begin position="340"/>
        <end position="362"/>
    </location>
</feature>
<dbReference type="Proteomes" id="UP000011083">
    <property type="component" value="Unassembled WGS sequence"/>
</dbReference>
<accession>L8GY86</accession>
<dbReference type="Pfam" id="PF01066">
    <property type="entry name" value="CDP-OH_P_transf"/>
    <property type="match status" value="1"/>
</dbReference>
<evidence type="ECO:0000256" key="2">
    <source>
        <dbReference type="ARBA" id="ARBA00010441"/>
    </source>
</evidence>
<dbReference type="KEGG" id="acan:ACA1_062510"/>
<dbReference type="EMBL" id="KB007974">
    <property type="protein sequence ID" value="ELR17508.1"/>
    <property type="molecule type" value="Genomic_DNA"/>
</dbReference>
<feature type="transmembrane region" description="Helical" evidence="4">
    <location>
        <begin position="76"/>
        <end position="94"/>
    </location>
</feature>
<evidence type="ECO:0000256" key="4">
    <source>
        <dbReference type="SAM" id="Phobius"/>
    </source>
</evidence>
<dbReference type="OrthoDB" id="196717at2759"/>
<dbReference type="GeneID" id="14918061"/>
<keyword evidence="3 4" id="KW-0472">Membrane</keyword>
<feature type="transmembrane region" description="Helical" evidence="4">
    <location>
        <begin position="141"/>
        <end position="160"/>
    </location>
</feature>
<feature type="transmembrane region" description="Helical" evidence="4">
    <location>
        <begin position="317"/>
        <end position="334"/>
    </location>
</feature>
<dbReference type="InterPro" id="IPR014472">
    <property type="entry name" value="CHOPT"/>
</dbReference>
<protein>
    <submittedName>
        <fullName evidence="5">CDPalcohol phosphatidyltransferase superfamily protein</fullName>
    </submittedName>
</protein>
<comment type="subcellular location">
    <subcellularLocation>
        <location evidence="1">Membrane</location>
    </subcellularLocation>
</comment>
<gene>
    <name evidence="5" type="ORF">ACA1_062510</name>
</gene>
<dbReference type="STRING" id="1257118.L8GY86"/>
<dbReference type="GO" id="GO:0016020">
    <property type="term" value="C:membrane"/>
    <property type="evidence" value="ECO:0007669"/>
    <property type="project" value="UniProtKB-SubCell"/>
</dbReference>
<feature type="transmembrane region" description="Helical" evidence="4">
    <location>
        <begin position="283"/>
        <end position="305"/>
    </location>
</feature>
<evidence type="ECO:0000313" key="6">
    <source>
        <dbReference type="Proteomes" id="UP000011083"/>
    </source>
</evidence>
<dbReference type="PANTHER" id="PTHR10414:SF37">
    <property type="entry name" value="BB IN A BOXCAR, ISOFORM C"/>
    <property type="match status" value="1"/>
</dbReference>
<feature type="transmembrane region" description="Helical" evidence="4">
    <location>
        <begin position="180"/>
        <end position="199"/>
    </location>
</feature>
<dbReference type="InterPro" id="IPR043130">
    <property type="entry name" value="CDP-OH_PTrfase_TM_dom"/>
</dbReference>